<organism evidence="1 2">
    <name type="scientific">Mycobacterium intracellulare</name>
    <dbReference type="NCBI Taxonomy" id="1767"/>
    <lineage>
        <taxon>Bacteria</taxon>
        <taxon>Bacillati</taxon>
        <taxon>Actinomycetota</taxon>
        <taxon>Actinomycetes</taxon>
        <taxon>Mycobacteriales</taxon>
        <taxon>Mycobacteriaceae</taxon>
        <taxon>Mycobacterium</taxon>
        <taxon>Mycobacterium avium complex (MAC)</taxon>
    </lineage>
</organism>
<dbReference type="RefSeq" id="WP_317727075.1">
    <property type="nucleotide sequence ID" value="NZ_JAWLLC010000002.1"/>
</dbReference>
<evidence type="ECO:0000313" key="1">
    <source>
        <dbReference type="EMBL" id="MDV7010767.1"/>
    </source>
</evidence>
<comment type="caution">
    <text evidence="1">The sequence shown here is derived from an EMBL/GenBank/DDBJ whole genome shotgun (WGS) entry which is preliminary data.</text>
</comment>
<dbReference type="EMBL" id="JAWLLD010000001">
    <property type="protein sequence ID" value="MDV7010767.1"/>
    <property type="molecule type" value="Genomic_DNA"/>
</dbReference>
<proteinExistence type="predicted"/>
<sequence length="65" mass="8039">MTYSFRTDHREVPTFEYDEKRQRVVMTWQGACFELIEPFWPDWFFDNDSTVARFDFKARMLGHPR</sequence>
<dbReference type="Proteomes" id="UP001187143">
    <property type="component" value="Unassembled WGS sequence"/>
</dbReference>
<dbReference type="AlphaFoldDB" id="A0AAE4UAN0"/>
<name>A0AAE4UAN0_MYCIT</name>
<evidence type="ECO:0000313" key="2">
    <source>
        <dbReference type="Proteomes" id="UP001187143"/>
    </source>
</evidence>
<reference evidence="1" key="1">
    <citation type="submission" date="2023-10" db="EMBL/GenBank/DDBJ databases">
        <title>Characterization and genome sequence of Mycobacterium intracellulare ABSURDO, a novel pathogenic isolate with three colony morphotypes that vary in growth and acid-fastness.</title>
        <authorList>
            <person name="Jude B.A."/>
            <person name="Robinson R.T."/>
        </authorList>
    </citation>
    <scope>NUCLEOTIDE SEQUENCE</scope>
    <source>
        <strain evidence="1">ABSURDO Component B</strain>
    </source>
</reference>
<protein>
    <submittedName>
        <fullName evidence="1">Uncharacterized protein</fullName>
    </submittedName>
</protein>
<gene>
    <name evidence="1" type="ORF">R4F53_00400</name>
</gene>
<accession>A0AAE4UAN0</accession>